<accession>A0A918WIW7</accession>
<sequence length="260" mass="27666">MKAWQIFVHSWRQVFGNFGAALQVSVIPYLIGQAALFGSGLHNYPTAEALQAAMDSGQLNPGLAFAVGVVSGVMSLWIAVAWHRFVLTEERGGVVPVFHADRVLGYFGKGLGIGLMIVIPALLLLMLGAVVGHALFRVDPSTLATSPGKFLLAQLVPLIFLLPVGVLMTRLSAMLPGAALKPGVPILSGWEATKGESGVMLGVVGLTFGLALILQVPLFFIQNSFLVFVWGTITGWISLMLGASVLTTLYGHYIEKRALV</sequence>
<dbReference type="EMBL" id="BMYJ01000003">
    <property type="protein sequence ID" value="GHC50581.1"/>
    <property type="molecule type" value="Genomic_DNA"/>
</dbReference>
<name>A0A918WIW7_9RHOB</name>
<keyword evidence="3" id="KW-1185">Reference proteome</keyword>
<evidence type="ECO:0000256" key="1">
    <source>
        <dbReference type="SAM" id="Phobius"/>
    </source>
</evidence>
<protein>
    <submittedName>
        <fullName evidence="2">Uncharacterized protein</fullName>
    </submittedName>
</protein>
<gene>
    <name evidence="2" type="ORF">GCM10007315_11150</name>
</gene>
<feature type="transmembrane region" description="Helical" evidence="1">
    <location>
        <begin position="62"/>
        <end position="82"/>
    </location>
</feature>
<feature type="transmembrane region" description="Helical" evidence="1">
    <location>
        <begin position="227"/>
        <end position="250"/>
    </location>
</feature>
<dbReference type="AlphaFoldDB" id="A0A918WIW7"/>
<feature type="transmembrane region" description="Helical" evidence="1">
    <location>
        <begin position="199"/>
        <end position="221"/>
    </location>
</feature>
<keyword evidence="1" id="KW-0812">Transmembrane</keyword>
<organism evidence="2 3">
    <name type="scientific">Neogemmobacter tilapiae</name>
    <dbReference type="NCBI Taxonomy" id="875041"/>
    <lineage>
        <taxon>Bacteria</taxon>
        <taxon>Pseudomonadati</taxon>
        <taxon>Pseudomonadota</taxon>
        <taxon>Alphaproteobacteria</taxon>
        <taxon>Rhodobacterales</taxon>
        <taxon>Paracoccaceae</taxon>
        <taxon>Neogemmobacter</taxon>
    </lineage>
</organism>
<evidence type="ECO:0000313" key="2">
    <source>
        <dbReference type="EMBL" id="GHC50581.1"/>
    </source>
</evidence>
<dbReference type="RefSeq" id="WP_189410641.1">
    <property type="nucleotide sequence ID" value="NZ_BMYJ01000003.1"/>
</dbReference>
<feature type="transmembrane region" description="Helical" evidence="1">
    <location>
        <begin position="155"/>
        <end position="178"/>
    </location>
</feature>
<feature type="transmembrane region" description="Helical" evidence="1">
    <location>
        <begin position="20"/>
        <end position="42"/>
    </location>
</feature>
<reference evidence="2" key="2">
    <citation type="submission" date="2020-09" db="EMBL/GenBank/DDBJ databases">
        <authorList>
            <person name="Sun Q."/>
            <person name="Kim S."/>
        </authorList>
    </citation>
    <scope>NUCLEOTIDE SEQUENCE</scope>
    <source>
        <strain evidence="2">KCTC 23310</strain>
    </source>
</reference>
<feature type="transmembrane region" description="Helical" evidence="1">
    <location>
        <begin position="111"/>
        <end position="135"/>
    </location>
</feature>
<reference evidence="2" key="1">
    <citation type="journal article" date="2014" name="Int. J. Syst. Evol. Microbiol.">
        <title>Complete genome sequence of Corynebacterium casei LMG S-19264T (=DSM 44701T), isolated from a smear-ripened cheese.</title>
        <authorList>
            <consortium name="US DOE Joint Genome Institute (JGI-PGF)"/>
            <person name="Walter F."/>
            <person name="Albersmeier A."/>
            <person name="Kalinowski J."/>
            <person name="Ruckert C."/>
        </authorList>
    </citation>
    <scope>NUCLEOTIDE SEQUENCE</scope>
    <source>
        <strain evidence="2">KCTC 23310</strain>
    </source>
</reference>
<proteinExistence type="predicted"/>
<dbReference type="Proteomes" id="UP000638981">
    <property type="component" value="Unassembled WGS sequence"/>
</dbReference>
<keyword evidence="1" id="KW-0472">Membrane</keyword>
<evidence type="ECO:0000313" key="3">
    <source>
        <dbReference type="Proteomes" id="UP000638981"/>
    </source>
</evidence>
<keyword evidence="1" id="KW-1133">Transmembrane helix</keyword>
<comment type="caution">
    <text evidence="2">The sequence shown here is derived from an EMBL/GenBank/DDBJ whole genome shotgun (WGS) entry which is preliminary data.</text>
</comment>